<comment type="caution">
    <text evidence="2">The sequence shown here is derived from an EMBL/GenBank/DDBJ whole genome shotgun (WGS) entry which is preliminary data.</text>
</comment>
<dbReference type="PANTHER" id="PTHR30034:SF6">
    <property type="entry name" value="YOP PROTEINS TRANSLOCATION PROTEIN Q"/>
    <property type="match status" value="1"/>
</dbReference>
<name>A0AAP2RYE8_9PSED</name>
<dbReference type="Pfam" id="PF01052">
    <property type="entry name" value="FliMN_C"/>
    <property type="match status" value="1"/>
</dbReference>
<dbReference type="SUPFAM" id="SSF101801">
    <property type="entry name" value="Surface presentation of antigens (SPOA)"/>
    <property type="match status" value="1"/>
</dbReference>
<dbReference type="InterPro" id="IPR036429">
    <property type="entry name" value="SpoA-like_sf"/>
</dbReference>
<dbReference type="GeneID" id="45486033"/>
<organism evidence="2 3">
    <name type="scientific">Pseudomonas poae</name>
    <dbReference type="NCBI Taxonomy" id="200451"/>
    <lineage>
        <taxon>Bacteria</taxon>
        <taxon>Pseudomonadati</taxon>
        <taxon>Pseudomonadota</taxon>
        <taxon>Gammaproteobacteria</taxon>
        <taxon>Pseudomonadales</taxon>
        <taxon>Pseudomonadaceae</taxon>
        <taxon>Pseudomonas</taxon>
    </lineage>
</organism>
<proteinExistence type="predicted"/>
<feature type="domain" description="Flagellar motor switch protein FliN-like C-terminal" evidence="1">
    <location>
        <begin position="267"/>
        <end position="334"/>
    </location>
</feature>
<sequence length="337" mass="36342">MIMSALTLPVVEAGRAAALHQLGRGLRLPFQVGDQRGAFLLEPGLTPAGMNPLCFESALGVLAFSDPEAMFSLMGECPVTLAQVGNDPKSWFWELFQLHLAPQLSSLFGYLRLLPAPRKLDFGCRFTVTLGLSRVAGHLWLAPESLLAAYAAGPWEQMAAALPVSFPLSISVKLGGLSLPVAQVRGLRAGDVLMLEQAFFDVQGLGHLPIGSRRLQGRIEDESGRLCLNLTAIEDTCVDEEFVIQEYPGPEFDHPVEDAFGREPFDELSMALTVRCGVLTLTLGELRNLAPGTVLGITGYAPGVAGLYYGDRPIGQGQLVEVEGRLGLQLTRVVFSR</sequence>
<evidence type="ECO:0000259" key="1">
    <source>
        <dbReference type="Pfam" id="PF01052"/>
    </source>
</evidence>
<dbReference type="GO" id="GO:0071978">
    <property type="term" value="P:bacterial-type flagellum-dependent swarming motility"/>
    <property type="evidence" value="ECO:0007669"/>
    <property type="project" value="TreeGrafter"/>
</dbReference>
<evidence type="ECO:0000313" key="3">
    <source>
        <dbReference type="Proteomes" id="UP000814126"/>
    </source>
</evidence>
<accession>A0AAP2RYE8</accession>
<dbReference type="GO" id="GO:0050918">
    <property type="term" value="P:positive chemotaxis"/>
    <property type="evidence" value="ECO:0007669"/>
    <property type="project" value="TreeGrafter"/>
</dbReference>
<protein>
    <submittedName>
        <fullName evidence="2">YscQ/HrcQ family type III secretion apparatus protein</fullName>
    </submittedName>
</protein>
<dbReference type="Gene3D" id="2.30.330.10">
    <property type="entry name" value="SpoA-like"/>
    <property type="match status" value="2"/>
</dbReference>
<dbReference type="Proteomes" id="UP000814126">
    <property type="component" value="Unassembled WGS sequence"/>
</dbReference>
<evidence type="ECO:0000313" key="2">
    <source>
        <dbReference type="EMBL" id="MCF5653430.1"/>
    </source>
</evidence>
<dbReference type="EMBL" id="WJZX01000001">
    <property type="protein sequence ID" value="MCF5653430.1"/>
    <property type="molecule type" value="Genomic_DNA"/>
</dbReference>
<dbReference type="PANTHER" id="PTHR30034">
    <property type="entry name" value="FLAGELLAR MOTOR SWITCH PROTEIN FLIM"/>
    <property type="match status" value="1"/>
</dbReference>
<dbReference type="InterPro" id="IPR001543">
    <property type="entry name" value="FliN-like_C"/>
</dbReference>
<dbReference type="RefSeq" id="WP_015371071.1">
    <property type="nucleotide sequence ID" value="NZ_CP142150.1"/>
</dbReference>
<reference evidence="2" key="1">
    <citation type="submission" date="2019-11" db="EMBL/GenBank/DDBJ databases">
        <title>Epiphytic Pseudomonas syringae from cherry orchards.</title>
        <authorList>
            <person name="Hulin M.T."/>
        </authorList>
    </citation>
    <scope>NUCLEOTIDE SEQUENCE</scope>
    <source>
        <strain evidence="2">PA-2-1F</strain>
    </source>
</reference>
<gene>
    <name evidence="2" type="ORF">GIV46_00190</name>
</gene>
<dbReference type="AlphaFoldDB" id="A0AAP2RYE8"/>